<feature type="transmembrane region" description="Helical" evidence="1">
    <location>
        <begin position="244"/>
        <end position="268"/>
    </location>
</feature>
<proteinExistence type="predicted"/>
<dbReference type="GO" id="GO:0038022">
    <property type="term" value="F:G protein-coupled olfactory receptor activity"/>
    <property type="evidence" value="ECO:0007669"/>
    <property type="project" value="TreeGrafter"/>
</dbReference>
<dbReference type="PANTHER" id="PTHR22943">
    <property type="entry name" value="7-TRANSMEMBRANE DOMAIN RECEPTOR C.ELEGANS"/>
    <property type="match status" value="1"/>
</dbReference>
<evidence type="ECO:0000256" key="1">
    <source>
        <dbReference type="SAM" id="Phobius"/>
    </source>
</evidence>
<dbReference type="OrthoDB" id="5829307at2759"/>
<evidence type="ECO:0000313" key="3">
    <source>
        <dbReference type="Proteomes" id="UP000008281"/>
    </source>
</evidence>
<dbReference type="SUPFAM" id="SSF81321">
    <property type="entry name" value="Family A G protein-coupled receptor-like"/>
    <property type="match status" value="1"/>
</dbReference>
<dbReference type="FunCoup" id="E3MK16">
    <property type="interactions" value="1764"/>
</dbReference>
<sequence>MSSTYQLICTIISFILNSFLVWLILTRSPQQTGKYKWLMMYTTCFEIFWGAFDLPAEIIAHSVGCAFIVFRVNDVDSLLSSDTSSWVVLVYTAIFGASMALFASHFIYRYGSIDSNFGEKYTSGWKFGVLFFIPVITGIWWATVVRVWFWPNQDMDDYTRELIMEKVGVGIQNISYIGAKFYNKDGLNGTNSLNQPAWIGVSQMWFMVISSMICVFGFGTLCYLRLSNQLSIVSSAANNLQVQFFYTLVLQTAIPLILMHIPITIYFLCPMLDLDFDFASSFVASTIALYPAVDPLPSFLIIKSYRQATIGKFRPKVYLKTRQNSFQDFSAHCSFYLVPSTKQDQQSR</sequence>
<dbReference type="eggNOG" id="ENOG502TG8N">
    <property type="taxonomic scope" value="Eukaryota"/>
</dbReference>
<reference evidence="2" key="1">
    <citation type="submission" date="2007-07" db="EMBL/GenBank/DDBJ databases">
        <title>PCAP assembly of the Caenorhabditis remanei genome.</title>
        <authorList>
            <consortium name="The Caenorhabditis remanei Sequencing Consortium"/>
            <person name="Wilson R.K."/>
        </authorList>
    </citation>
    <scope>NUCLEOTIDE SEQUENCE [LARGE SCALE GENOMIC DNA]</scope>
    <source>
        <strain evidence="2">PB4641</strain>
    </source>
</reference>
<dbReference type="AlphaFoldDB" id="E3MK16"/>
<feature type="transmembrane region" description="Helical" evidence="1">
    <location>
        <begin position="47"/>
        <end position="72"/>
    </location>
</feature>
<evidence type="ECO:0000313" key="2">
    <source>
        <dbReference type="EMBL" id="EFP03814.1"/>
    </source>
</evidence>
<dbReference type="Pfam" id="PF10326">
    <property type="entry name" value="7TM_GPCR_Str"/>
    <property type="match status" value="1"/>
</dbReference>
<feature type="transmembrane region" description="Helical" evidence="1">
    <location>
        <begin position="204"/>
        <end position="224"/>
    </location>
</feature>
<dbReference type="PANTHER" id="PTHR22943:SF97">
    <property type="entry name" value="SEVEN TM RECEPTOR"/>
    <property type="match status" value="1"/>
</dbReference>
<protein>
    <submittedName>
        <fullName evidence="2">CRE-STR-187 protein</fullName>
    </submittedName>
</protein>
<feature type="transmembrane region" description="Helical" evidence="1">
    <location>
        <begin position="6"/>
        <end position="26"/>
    </location>
</feature>
<keyword evidence="1" id="KW-0812">Transmembrane</keyword>
<dbReference type="EMBL" id="DS268451">
    <property type="protein sequence ID" value="EFP03814.1"/>
    <property type="molecule type" value="Genomic_DNA"/>
</dbReference>
<keyword evidence="3" id="KW-1185">Reference proteome</keyword>
<dbReference type="HOGENOM" id="CLU_036335_2_0_1"/>
<gene>
    <name evidence="2" type="primary">Cre-str-187</name>
    <name evidence="2" type="ORF">CRE_28787</name>
</gene>
<keyword evidence="1" id="KW-0472">Membrane</keyword>
<dbReference type="InterPro" id="IPR019428">
    <property type="entry name" value="7TM_GPCR_serpentine_rcpt_Str"/>
</dbReference>
<dbReference type="GO" id="GO:0042048">
    <property type="term" value="P:olfactory behavior"/>
    <property type="evidence" value="ECO:0007669"/>
    <property type="project" value="TreeGrafter"/>
</dbReference>
<feature type="transmembrane region" description="Helical" evidence="1">
    <location>
        <begin position="280"/>
        <end position="302"/>
    </location>
</feature>
<feature type="transmembrane region" description="Helical" evidence="1">
    <location>
        <begin position="84"/>
        <end position="108"/>
    </location>
</feature>
<feature type="transmembrane region" description="Helical" evidence="1">
    <location>
        <begin position="129"/>
        <end position="149"/>
    </location>
</feature>
<dbReference type="OMA" id="YTTCFEI"/>
<name>E3MK16_CAERE</name>
<keyword evidence="1" id="KW-1133">Transmembrane helix</keyword>
<organism evidence="3">
    <name type="scientific">Caenorhabditis remanei</name>
    <name type="common">Caenorhabditis vulgaris</name>
    <dbReference type="NCBI Taxonomy" id="31234"/>
    <lineage>
        <taxon>Eukaryota</taxon>
        <taxon>Metazoa</taxon>
        <taxon>Ecdysozoa</taxon>
        <taxon>Nematoda</taxon>
        <taxon>Chromadorea</taxon>
        <taxon>Rhabditida</taxon>
        <taxon>Rhabditina</taxon>
        <taxon>Rhabditomorpha</taxon>
        <taxon>Rhabditoidea</taxon>
        <taxon>Rhabditidae</taxon>
        <taxon>Peloderinae</taxon>
        <taxon>Caenorhabditis</taxon>
    </lineage>
</organism>
<dbReference type="InParanoid" id="E3MK16"/>
<dbReference type="GO" id="GO:0005886">
    <property type="term" value="C:plasma membrane"/>
    <property type="evidence" value="ECO:0007669"/>
    <property type="project" value="TreeGrafter"/>
</dbReference>
<dbReference type="Proteomes" id="UP000008281">
    <property type="component" value="Unassembled WGS sequence"/>
</dbReference>
<accession>E3MK16</accession>